<name>A0ABD3RXQ0_9STRA</name>
<proteinExistence type="predicted"/>
<accession>A0ABD3RXQ0</accession>
<sequence length="439" mass="47379">MIRASDPTPPPRAFMSHIPLRCLATILTLAMMPSPSLFRGVGDGHSLACATSSGSRRHSRQRPRCGVHHRRRRRRLLSLSSSSSSSSSSSFVSNDRDDVDVTGGETEVAMTTEHHVDRASSSRLLARSSFPPPSSSCLRRWSSSIPSSAPPNEDDATVEARHDQIGRRASLTWMMLSSSCPPILAAMASSFAIVASNPRTASASSGLFRPNPLTNPILERLRVWDQDEADNIVYGGESASPNVPSSILFDTYYVDLLQPILDVERNLDGIRSILDTRTRGGGGRREGGRTSDDVPGALGGVNAILSDSKFDALAFKRAFNAFADNIYYTDPDRANLYLGGGALPGNSQSMAYLLRNEILTNIEDMRAEVTYLEKQARKMGEEGAVDGGGGGGFGGGEGDVDLDELRRLSESANDGMKKYLDLIPPTELKAARAKFASRL</sequence>
<feature type="region of interest" description="Disordered" evidence="1">
    <location>
        <begin position="48"/>
        <end position="161"/>
    </location>
</feature>
<comment type="caution">
    <text evidence="2">The sequence shown here is derived from an EMBL/GenBank/DDBJ whole genome shotgun (WGS) entry which is preliminary data.</text>
</comment>
<feature type="compositionally biased region" description="Basic residues" evidence="1">
    <location>
        <begin position="55"/>
        <end position="76"/>
    </location>
</feature>
<gene>
    <name evidence="2" type="ORF">ACHAXA_011766</name>
</gene>
<evidence type="ECO:0000313" key="3">
    <source>
        <dbReference type="Proteomes" id="UP001530377"/>
    </source>
</evidence>
<dbReference type="AlphaFoldDB" id="A0ABD3RXQ0"/>
<protein>
    <submittedName>
        <fullName evidence="2">Uncharacterized protein</fullName>
    </submittedName>
</protein>
<reference evidence="2 3" key="1">
    <citation type="submission" date="2024-10" db="EMBL/GenBank/DDBJ databases">
        <title>Updated reference genomes for cyclostephanoid diatoms.</title>
        <authorList>
            <person name="Roberts W.R."/>
            <person name="Alverson A.J."/>
        </authorList>
    </citation>
    <scope>NUCLEOTIDE SEQUENCE [LARGE SCALE GENOMIC DNA]</scope>
    <source>
        <strain evidence="2 3">AJA228-03</strain>
    </source>
</reference>
<evidence type="ECO:0000256" key="1">
    <source>
        <dbReference type="SAM" id="MobiDB-lite"/>
    </source>
</evidence>
<dbReference type="Proteomes" id="UP001530377">
    <property type="component" value="Unassembled WGS sequence"/>
</dbReference>
<keyword evidence="3" id="KW-1185">Reference proteome</keyword>
<organism evidence="2 3">
    <name type="scientific">Cyclostephanos tholiformis</name>
    <dbReference type="NCBI Taxonomy" id="382380"/>
    <lineage>
        <taxon>Eukaryota</taxon>
        <taxon>Sar</taxon>
        <taxon>Stramenopiles</taxon>
        <taxon>Ochrophyta</taxon>
        <taxon>Bacillariophyta</taxon>
        <taxon>Coscinodiscophyceae</taxon>
        <taxon>Thalassiosirophycidae</taxon>
        <taxon>Stephanodiscales</taxon>
        <taxon>Stephanodiscaceae</taxon>
        <taxon>Cyclostephanos</taxon>
    </lineage>
</organism>
<dbReference type="EMBL" id="JALLPB020000123">
    <property type="protein sequence ID" value="KAL3816978.1"/>
    <property type="molecule type" value="Genomic_DNA"/>
</dbReference>
<feature type="compositionally biased region" description="Low complexity" evidence="1">
    <location>
        <begin position="77"/>
        <end position="90"/>
    </location>
</feature>
<evidence type="ECO:0000313" key="2">
    <source>
        <dbReference type="EMBL" id="KAL3816978.1"/>
    </source>
</evidence>
<feature type="compositionally biased region" description="Low complexity" evidence="1">
    <location>
        <begin position="121"/>
        <end position="151"/>
    </location>
</feature>